<sequence length="96" mass="10780">MLLVAAEIASIQLKTNVFEMVQLPICFLNHTETVFAKDKHQCIIMCKSGCQFSMFNHSTGACNLYTDGDTSQCDETTDDHQYFYMKVTLGADEVKA</sequence>
<dbReference type="AlphaFoldDB" id="A0A9D4DVE1"/>
<protein>
    <recommendedName>
        <fullName evidence="3">Apple domain-containing protein</fullName>
    </recommendedName>
</protein>
<proteinExistence type="predicted"/>
<accession>A0A9D4DVE1</accession>
<name>A0A9D4DVE1_DREPO</name>
<dbReference type="Proteomes" id="UP000828390">
    <property type="component" value="Unassembled WGS sequence"/>
</dbReference>
<keyword evidence="2" id="KW-1185">Reference proteome</keyword>
<evidence type="ECO:0000313" key="1">
    <source>
        <dbReference type="EMBL" id="KAH3754687.1"/>
    </source>
</evidence>
<evidence type="ECO:0000313" key="2">
    <source>
        <dbReference type="Proteomes" id="UP000828390"/>
    </source>
</evidence>
<reference evidence="1" key="1">
    <citation type="journal article" date="2019" name="bioRxiv">
        <title>The Genome of the Zebra Mussel, Dreissena polymorpha: A Resource for Invasive Species Research.</title>
        <authorList>
            <person name="McCartney M.A."/>
            <person name="Auch B."/>
            <person name="Kono T."/>
            <person name="Mallez S."/>
            <person name="Zhang Y."/>
            <person name="Obille A."/>
            <person name="Becker A."/>
            <person name="Abrahante J.E."/>
            <person name="Garbe J."/>
            <person name="Badalamenti J.P."/>
            <person name="Herman A."/>
            <person name="Mangelson H."/>
            <person name="Liachko I."/>
            <person name="Sullivan S."/>
            <person name="Sone E.D."/>
            <person name="Koren S."/>
            <person name="Silverstein K.A.T."/>
            <person name="Beckman K.B."/>
            <person name="Gohl D.M."/>
        </authorList>
    </citation>
    <scope>NUCLEOTIDE SEQUENCE</scope>
    <source>
        <strain evidence="1">Duluth1</strain>
        <tissue evidence="1">Whole animal</tissue>
    </source>
</reference>
<reference evidence="1" key="2">
    <citation type="submission" date="2020-11" db="EMBL/GenBank/DDBJ databases">
        <authorList>
            <person name="McCartney M.A."/>
            <person name="Auch B."/>
            <person name="Kono T."/>
            <person name="Mallez S."/>
            <person name="Becker A."/>
            <person name="Gohl D.M."/>
            <person name="Silverstein K.A.T."/>
            <person name="Koren S."/>
            <person name="Bechman K.B."/>
            <person name="Herman A."/>
            <person name="Abrahante J.E."/>
            <person name="Garbe J."/>
        </authorList>
    </citation>
    <scope>NUCLEOTIDE SEQUENCE</scope>
    <source>
        <strain evidence="1">Duluth1</strain>
        <tissue evidence="1">Whole animal</tissue>
    </source>
</reference>
<organism evidence="1 2">
    <name type="scientific">Dreissena polymorpha</name>
    <name type="common">Zebra mussel</name>
    <name type="synonym">Mytilus polymorpha</name>
    <dbReference type="NCBI Taxonomy" id="45954"/>
    <lineage>
        <taxon>Eukaryota</taxon>
        <taxon>Metazoa</taxon>
        <taxon>Spiralia</taxon>
        <taxon>Lophotrochozoa</taxon>
        <taxon>Mollusca</taxon>
        <taxon>Bivalvia</taxon>
        <taxon>Autobranchia</taxon>
        <taxon>Heteroconchia</taxon>
        <taxon>Euheterodonta</taxon>
        <taxon>Imparidentia</taxon>
        <taxon>Neoheterodontei</taxon>
        <taxon>Myida</taxon>
        <taxon>Dreissenoidea</taxon>
        <taxon>Dreissenidae</taxon>
        <taxon>Dreissena</taxon>
    </lineage>
</organism>
<dbReference type="EMBL" id="JAIWYP010000010">
    <property type="protein sequence ID" value="KAH3754687.1"/>
    <property type="molecule type" value="Genomic_DNA"/>
</dbReference>
<comment type="caution">
    <text evidence="1">The sequence shown here is derived from an EMBL/GenBank/DDBJ whole genome shotgun (WGS) entry which is preliminary data.</text>
</comment>
<evidence type="ECO:0008006" key="3">
    <source>
        <dbReference type="Google" id="ProtNLM"/>
    </source>
</evidence>
<gene>
    <name evidence="1" type="ORF">DPMN_189368</name>
</gene>